<evidence type="ECO:0008006" key="4">
    <source>
        <dbReference type="Google" id="ProtNLM"/>
    </source>
</evidence>
<name>A0ABN8A379_9BACI</name>
<dbReference type="RefSeq" id="WP_230576021.1">
    <property type="nucleotide sequence ID" value="NZ_CAKJTI010000020.1"/>
</dbReference>
<organism evidence="2 3">
    <name type="scientific">Bacillus rhizoplanae</name>
    <dbReference type="NCBI Taxonomy" id="2880966"/>
    <lineage>
        <taxon>Bacteria</taxon>
        <taxon>Bacillati</taxon>
        <taxon>Bacillota</taxon>
        <taxon>Bacilli</taxon>
        <taxon>Bacillales</taxon>
        <taxon>Bacillaceae</taxon>
        <taxon>Bacillus</taxon>
    </lineage>
</organism>
<dbReference type="InterPro" id="IPR011728">
    <property type="entry name" value="PhaP_Bmeg"/>
</dbReference>
<dbReference type="NCBIfam" id="TIGR02131">
    <property type="entry name" value="phaP_Bmeg"/>
    <property type="match status" value="1"/>
</dbReference>
<accession>A0ABN8A379</accession>
<reference evidence="2 3" key="1">
    <citation type="submission" date="2021-10" db="EMBL/GenBank/DDBJ databases">
        <authorList>
            <person name="Criscuolo A."/>
        </authorList>
    </citation>
    <scope>NUCLEOTIDE SEQUENCE [LARGE SCALE GENOMIC DNA]</scope>
    <source>
        <strain evidence="3">CIP 111899</strain>
    </source>
</reference>
<sequence length="174" mass="20343">METKPHELVDAFWKNWSHSLSLFSSAGKQMEQLTLETLKHQQEALHKLTESTEEIEKEIQQFSAQANAQYAEYVKQFSGNSFNEQIDGWQEKWNELSSHMHQFTVSPTKASLSLLSQTSGQFEEAVKQLISQQQQQRQEVQKQMESFLEEFKSMQLDLVKKFEENSNNLFTSMK</sequence>
<proteinExistence type="predicted"/>
<evidence type="ECO:0000313" key="2">
    <source>
        <dbReference type="EMBL" id="CAG9614005.1"/>
    </source>
</evidence>
<evidence type="ECO:0000256" key="1">
    <source>
        <dbReference type="SAM" id="Coils"/>
    </source>
</evidence>
<dbReference type="EMBL" id="CAKJTI010000020">
    <property type="protein sequence ID" value="CAG9614005.1"/>
    <property type="molecule type" value="Genomic_DNA"/>
</dbReference>
<evidence type="ECO:0000313" key="3">
    <source>
        <dbReference type="Proteomes" id="UP000789423"/>
    </source>
</evidence>
<dbReference type="Pfam" id="PF09602">
    <property type="entry name" value="PhaP_Bmeg"/>
    <property type="match status" value="1"/>
</dbReference>
<dbReference type="Proteomes" id="UP000789423">
    <property type="component" value="Unassembled WGS sequence"/>
</dbReference>
<gene>
    <name evidence="2" type="ORF">BACCIP111899_03232</name>
</gene>
<protein>
    <recommendedName>
        <fullName evidence="4">Polyhydroxyalkanoic acid inclusion protein PhaP</fullName>
    </recommendedName>
</protein>
<keyword evidence="3" id="KW-1185">Reference proteome</keyword>
<feature type="coiled-coil region" evidence="1">
    <location>
        <begin position="123"/>
        <end position="157"/>
    </location>
</feature>
<feature type="coiled-coil region" evidence="1">
    <location>
        <begin position="38"/>
        <end position="65"/>
    </location>
</feature>
<comment type="caution">
    <text evidence="2">The sequence shown here is derived from an EMBL/GenBank/DDBJ whole genome shotgun (WGS) entry which is preliminary data.</text>
</comment>
<keyword evidence="1" id="KW-0175">Coiled coil</keyword>